<dbReference type="Proteomes" id="UP001054945">
    <property type="component" value="Unassembled WGS sequence"/>
</dbReference>
<gene>
    <name evidence="1" type="ORF">CEXT_606141</name>
</gene>
<dbReference type="EMBL" id="BPLR01009499">
    <property type="protein sequence ID" value="GIY32383.1"/>
    <property type="molecule type" value="Genomic_DNA"/>
</dbReference>
<comment type="caution">
    <text evidence="1">The sequence shown here is derived from an EMBL/GenBank/DDBJ whole genome shotgun (WGS) entry which is preliminary data.</text>
</comment>
<keyword evidence="2" id="KW-1185">Reference proteome</keyword>
<name>A0AAV4SDJ0_CAEEX</name>
<organism evidence="1 2">
    <name type="scientific">Caerostris extrusa</name>
    <name type="common">Bark spider</name>
    <name type="synonym">Caerostris bankana</name>
    <dbReference type="NCBI Taxonomy" id="172846"/>
    <lineage>
        <taxon>Eukaryota</taxon>
        <taxon>Metazoa</taxon>
        <taxon>Ecdysozoa</taxon>
        <taxon>Arthropoda</taxon>
        <taxon>Chelicerata</taxon>
        <taxon>Arachnida</taxon>
        <taxon>Araneae</taxon>
        <taxon>Araneomorphae</taxon>
        <taxon>Entelegynae</taxon>
        <taxon>Araneoidea</taxon>
        <taxon>Araneidae</taxon>
        <taxon>Caerostris</taxon>
    </lineage>
</organism>
<proteinExistence type="predicted"/>
<accession>A0AAV4SDJ0</accession>
<evidence type="ECO:0000313" key="2">
    <source>
        <dbReference type="Proteomes" id="UP001054945"/>
    </source>
</evidence>
<evidence type="ECO:0000313" key="1">
    <source>
        <dbReference type="EMBL" id="GIY32383.1"/>
    </source>
</evidence>
<sequence length="84" mass="9500">MVHAFKTALDRMVSNEYKVGMRADKRPAGEHGHRFNASQVNEIAVVTVGKSQKQAYDFITDHVNRGIDGVIYLDMHQELAKRNS</sequence>
<reference evidence="1 2" key="1">
    <citation type="submission" date="2021-06" db="EMBL/GenBank/DDBJ databases">
        <title>Caerostris extrusa draft genome.</title>
        <authorList>
            <person name="Kono N."/>
            <person name="Arakawa K."/>
        </authorList>
    </citation>
    <scope>NUCLEOTIDE SEQUENCE [LARGE SCALE GENOMIC DNA]</scope>
</reference>
<protein>
    <submittedName>
        <fullName evidence="1">Uncharacterized protein</fullName>
    </submittedName>
</protein>
<dbReference type="AlphaFoldDB" id="A0AAV4SDJ0"/>